<reference evidence="10 11" key="1">
    <citation type="submission" date="2018-10" db="EMBL/GenBank/DDBJ databases">
        <title>Genomic Encyclopedia of Type Strains, Phase IV (KMG-IV): sequencing the most valuable type-strain genomes for metagenomic binning, comparative biology and taxonomic classification.</title>
        <authorList>
            <person name="Goeker M."/>
        </authorList>
    </citation>
    <scope>NUCLEOTIDE SEQUENCE [LARGE SCALE GENOMIC DNA]</scope>
    <source>
        <strain evidence="10 11">DSM 22008</strain>
    </source>
</reference>
<proteinExistence type="inferred from homology"/>
<dbReference type="AlphaFoldDB" id="A0A420WF13"/>
<evidence type="ECO:0000256" key="7">
    <source>
        <dbReference type="ARBA" id="ARBA00031484"/>
    </source>
</evidence>
<evidence type="ECO:0000256" key="8">
    <source>
        <dbReference type="PROSITE-ProRule" id="PRU00278"/>
    </source>
</evidence>
<dbReference type="GO" id="GO:0003755">
    <property type="term" value="F:peptidyl-prolyl cis-trans isomerase activity"/>
    <property type="evidence" value="ECO:0007669"/>
    <property type="project" value="UniProtKB-KW"/>
</dbReference>
<dbReference type="InterPro" id="IPR027304">
    <property type="entry name" value="Trigger_fact/SurA_dom_sf"/>
</dbReference>
<dbReference type="PROSITE" id="PS01096">
    <property type="entry name" value="PPIC_PPIASE_1"/>
    <property type="match status" value="1"/>
</dbReference>
<dbReference type="OrthoDB" id="14196at2"/>
<dbReference type="SUPFAM" id="SSF109998">
    <property type="entry name" value="Triger factor/SurA peptide-binding domain-like"/>
    <property type="match status" value="1"/>
</dbReference>
<evidence type="ECO:0000256" key="2">
    <source>
        <dbReference type="ARBA" id="ARBA00007656"/>
    </source>
</evidence>
<dbReference type="Pfam" id="PF13616">
    <property type="entry name" value="Rotamase_3"/>
    <property type="match status" value="1"/>
</dbReference>
<evidence type="ECO:0000256" key="3">
    <source>
        <dbReference type="ARBA" id="ARBA00013194"/>
    </source>
</evidence>
<keyword evidence="8 10" id="KW-0413">Isomerase</keyword>
<dbReference type="PROSITE" id="PS50198">
    <property type="entry name" value="PPIC_PPIASE_2"/>
    <property type="match status" value="1"/>
</dbReference>
<evidence type="ECO:0000256" key="1">
    <source>
        <dbReference type="ARBA" id="ARBA00000971"/>
    </source>
</evidence>
<dbReference type="EC" id="5.2.1.8" evidence="3"/>
<dbReference type="PROSITE" id="PS51257">
    <property type="entry name" value="PROKAR_LIPOPROTEIN"/>
    <property type="match status" value="1"/>
</dbReference>
<dbReference type="InterPro" id="IPR000297">
    <property type="entry name" value="PPIase_PpiC"/>
</dbReference>
<dbReference type="Gene3D" id="3.10.50.40">
    <property type="match status" value="1"/>
</dbReference>
<evidence type="ECO:0000256" key="6">
    <source>
        <dbReference type="ARBA" id="ARBA00030642"/>
    </source>
</evidence>
<dbReference type="EMBL" id="RBII01000002">
    <property type="protein sequence ID" value="RKQ69571.1"/>
    <property type="molecule type" value="Genomic_DNA"/>
</dbReference>
<organism evidence="10 11">
    <name type="scientific">Litorimonas taeanensis</name>
    <dbReference type="NCBI Taxonomy" id="568099"/>
    <lineage>
        <taxon>Bacteria</taxon>
        <taxon>Pseudomonadati</taxon>
        <taxon>Pseudomonadota</taxon>
        <taxon>Alphaproteobacteria</taxon>
        <taxon>Maricaulales</taxon>
        <taxon>Robiginitomaculaceae</taxon>
    </lineage>
</organism>
<keyword evidence="11" id="KW-1185">Reference proteome</keyword>
<evidence type="ECO:0000259" key="9">
    <source>
        <dbReference type="PROSITE" id="PS50198"/>
    </source>
</evidence>
<gene>
    <name evidence="10" type="ORF">DES40_2372</name>
</gene>
<evidence type="ECO:0000256" key="4">
    <source>
        <dbReference type="ARBA" id="ARBA00018370"/>
    </source>
</evidence>
<dbReference type="RefSeq" id="WP_121102404.1">
    <property type="nucleotide sequence ID" value="NZ_RBII01000002.1"/>
</dbReference>
<evidence type="ECO:0000256" key="5">
    <source>
        <dbReference type="ARBA" id="ARBA00023110"/>
    </source>
</evidence>
<dbReference type="PANTHER" id="PTHR47245">
    <property type="entry name" value="PEPTIDYLPROLYL ISOMERASE"/>
    <property type="match status" value="1"/>
</dbReference>
<name>A0A420WF13_9PROT</name>
<accession>A0A420WF13</accession>
<dbReference type="PANTHER" id="PTHR47245:SF2">
    <property type="entry name" value="PEPTIDYL-PROLYL CIS-TRANS ISOMERASE HP_0175-RELATED"/>
    <property type="match status" value="1"/>
</dbReference>
<feature type="domain" description="PpiC" evidence="9">
    <location>
        <begin position="159"/>
        <end position="249"/>
    </location>
</feature>
<dbReference type="InterPro" id="IPR050245">
    <property type="entry name" value="PrsA_foldase"/>
</dbReference>
<evidence type="ECO:0000313" key="11">
    <source>
        <dbReference type="Proteomes" id="UP000282211"/>
    </source>
</evidence>
<sequence length="317" mass="35527">MRQFSPALALMAFLLLGACGKPEDKITQTETVTTQQKKEAQASKRLGAVEVARIGASSIFHRDVQRLAKERGLITDGQEFPRSDPQYQVLLDSLIDQRLLAQAAVKRALDQTDENKFRLAAARERILSNALLEEHLKAKVNETTIRRLYEEQSALADRGDEVRVRHILLSDEASAKAAFKALADGEAFSDLARSVSLDLASRENGGDLGYMTRDMPPPDFADIIFSAKEGTQTEIFQTELGWHIAEIIDRRSSRKQSFEAVRPNIVKFLTFEAVETLLTDLRRETEIEIYRKPIIAPDNTINKADDIDSDTSLPKDN</sequence>
<dbReference type="InterPro" id="IPR023058">
    <property type="entry name" value="PPIase_PpiC_CS"/>
</dbReference>
<comment type="caution">
    <text evidence="10">The sequence shown here is derived from an EMBL/GenBank/DDBJ whole genome shotgun (WGS) entry which is preliminary data.</text>
</comment>
<dbReference type="InParanoid" id="A0A420WF13"/>
<comment type="similarity">
    <text evidence="2">Belongs to the PpiC/parvulin rotamase family.</text>
</comment>
<dbReference type="SUPFAM" id="SSF54534">
    <property type="entry name" value="FKBP-like"/>
    <property type="match status" value="1"/>
</dbReference>
<comment type="catalytic activity">
    <reaction evidence="1">
        <text>[protein]-peptidylproline (omega=180) = [protein]-peptidylproline (omega=0)</text>
        <dbReference type="Rhea" id="RHEA:16237"/>
        <dbReference type="Rhea" id="RHEA-COMP:10747"/>
        <dbReference type="Rhea" id="RHEA-COMP:10748"/>
        <dbReference type="ChEBI" id="CHEBI:83833"/>
        <dbReference type="ChEBI" id="CHEBI:83834"/>
        <dbReference type="EC" id="5.2.1.8"/>
    </reaction>
</comment>
<protein>
    <recommendedName>
        <fullName evidence="4">Parvulin-like PPIase</fullName>
        <ecNumber evidence="3">5.2.1.8</ecNumber>
    </recommendedName>
    <alternativeName>
        <fullName evidence="6">Peptidyl-prolyl cis-trans isomerase plp</fullName>
    </alternativeName>
    <alternativeName>
        <fullName evidence="7">Rotamase plp</fullName>
    </alternativeName>
</protein>
<keyword evidence="5 8" id="KW-0697">Rotamase</keyword>
<dbReference type="InterPro" id="IPR046357">
    <property type="entry name" value="PPIase_dom_sf"/>
</dbReference>
<evidence type="ECO:0000313" key="10">
    <source>
        <dbReference type="EMBL" id="RKQ69571.1"/>
    </source>
</evidence>
<dbReference type="Proteomes" id="UP000282211">
    <property type="component" value="Unassembled WGS sequence"/>
</dbReference>